<proteinExistence type="predicted"/>
<dbReference type="EMBL" id="HACG01017118">
    <property type="protein sequence ID" value="CEK63983.1"/>
    <property type="molecule type" value="Transcribed_RNA"/>
</dbReference>
<organism evidence="3">
    <name type="scientific">Arion vulgaris</name>
    <dbReference type="NCBI Taxonomy" id="1028688"/>
    <lineage>
        <taxon>Eukaryota</taxon>
        <taxon>Metazoa</taxon>
        <taxon>Spiralia</taxon>
        <taxon>Lophotrochozoa</taxon>
        <taxon>Mollusca</taxon>
        <taxon>Gastropoda</taxon>
        <taxon>Heterobranchia</taxon>
        <taxon>Euthyneura</taxon>
        <taxon>Panpulmonata</taxon>
        <taxon>Eupulmonata</taxon>
        <taxon>Stylommatophora</taxon>
        <taxon>Helicina</taxon>
        <taxon>Arionoidea</taxon>
        <taxon>Arionidae</taxon>
        <taxon>Arion</taxon>
    </lineage>
</organism>
<feature type="region of interest" description="Disordered" evidence="2">
    <location>
        <begin position="1"/>
        <end position="95"/>
    </location>
</feature>
<keyword evidence="1" id="KW-0175">Coiled coil</keyword>
<feature type="compositionally biased region" description="Basic residues" evidence="2">
    <location>
        <begin position="42"/>
        <end position="56"/>
    </location>
</feature>
<feature type="compositionally biased region" description="Polar residues" evidence="2">
    <location>
        <begin position="1"/>
        <end position="16"/>
    </location>
</feature>
<gene>
    <name evidence="3" type="primary">ORF50238</name>
</gene>
<name>A0A0B6Z657_9EUPU</name>
<reference evidence="3" key="1">
    <citation type="submission" date="2014-12" db="EMBL/GenBank/DDBJ databases">
        <title>Insight into the proteome of Arion vulgaris.</title>
        <authorList>
            <person name="Aradska J."/>
            <person name="Bulat T."/>
            <person name="Smidak R."/>
            <person name="Sarate P."/>
            <person name="Gangsoo J."/>
            <person name="Sialana F."/>
            <person name="Bilban M."/>
            <person name="Lubec G."/>
        </authorList>
    </citation>
    <scope>NUCLEOTIDE SEQUENCE</scope>
    <source>
        <tissue evidence="3">Skin</tissue>
    </source>
</reference>
<feature type="non-terminal residue" evidence="3">
    <location>
        <position position="140"/>
    </location>
</feature>
<accession>A0A0B6Z657</accession>
<dbReference type="AlphaFoldDB" id="A0A0B6Z657"/>
<evidence type="ECO:0000313" key="3">
    <source>
        <dbReference type="EMBL" id="CEK63983.1"/>
    </source>
</evidence>
<evidence type="ECO:0000256" key="1">
    <source>
        <dbReference type="SAM" id="Coils"/>
    </source>
</evidence>
<feature type="non-terminal residue" evidence="3">
    <location>
        <position position="1"/>
    </location>
</feature>
<protein>
    <submittedName>
        <fullName evidence="3">Uncharacterized protein</fullName>
    </submittedName>
</protein>
<evidence type="ECO:0000256" key="2">
    <source>
        <dbReference type="SAM" id="MobiDB-lite"/>
    </source>
</evidence>
<sequence length="140" mass="15613">AYRLLTPNTESPSQSYIDDLVAEFESHDTENYPQPQSEHGSARKGKQQRKRNKPRKTSVSETPEKTVEAGARGAESIAPKMERTLSVGSDRSGKSEDSFLAVVEEINRQAEEDEKKLAAAIEKRKQLKWRAMDTAGVIVP</sequence>
<feature type="coiled-coil region" evidence="1">
    <location>
        <begin position="103"/>
        <end position="130"/>
    </location>
</feature>